<keyword evidence="7" id="KW-1185">Reference proteome</keyword>
<dbReference type="InterPro" id="IPR026822">
    <property type="entry name" value="Spp2/MOS2_G-patch"/>
</dbReference>
<evidence type="ECO:0000256" key="3">
    <source>
        <dbReference type="ARBA" id="ARBA00023242"/>
    </source>
</evidence>
<name>A0ABP1FQH0_9CHLO</name>
<keyword evidence="2" id="KW-0677">Repeat</keyword>
<dbReference type="Pfam" id="PF12656">
    <property type="entry name" value="G-patch_2"/>
    <property type="match status" value="1"/>
</dbReference>
<dbReference type="PANTHER" id="PTHR15818:SF2">
    <property type="entry name" value="G-PATCH DOMAIN AND KOW MOTIFS-CONTAINING PROTEIN"/>
    <property type="match status" value="1"/>
</dbReference>
<sequence length="497" mass="54859">MEEEAAIVNGMHSTASNGDGAGFTANGLGGVTLKFDGATKRKRVTDLSSERGKLAGFGEEDAAKKQTEGVRRTIPKIENTFNAEEYSRKKRNRFIPTHEEQGANSERFEAAEAEEVKTNVQYGLNLRPKAAAEAAPAAEEAVNGAPNTRDWELAKFKADMEQLPGEADLEAYEAMPIASFGEAMLRGMGWKEGMSVGRNVPKEEVKAKEYVPRPAMLGLGAKPSEILQRPPKKHIRQGETREPKKDMIYIDSEGNQKHVKDADAKLVEREKEGVHPGKVMAVTGGTHSGLLCEVLALEPKVGERSQRATVRLQPSRATVSVRVADLGERSDALRHQAREAANGSAEPHKHSSSSKHKEQKHKHREKARDATPKPPEPWLAEHILVKIIDKRLQDGRLYLKKAEVVDVPEPTTCSIVLSETREKLSGVRQAQLETVVPREERRRVLVVLGRFRGQRAKLLRRDAAAGTVVVQLTADYSAQELSFDEVSEYVGELGEEE</sequence>
<dbReference type="Proteomes" id="UP001497392">
    <property type="component" value="Unassembled WGS sequence"/>
</dbReference>
<reference evidence="6 7" key="1">
    <citation type="submission" date="2024-06" db="EMBL/GenBank/DDBJ databases">
        <authorList>
            <person name="Kraege A."/>
            <person name="Thomma B."/>
        </authorList>
    </citation>
    <scope>NUCLEOTIDE SEQUENCE [LARGE SCALE GENOMIC DNA]</scope>
</reference>
<evidence type="ECO:0000259" key="5">
    <source>
        <dbReference type="PROSITE" id="PS50174"/>
    </source>
</evidence>
<evidence type="ECO:0000313" key="7">
    <source>
        <dbReference type="Proteomes" id="UP001497392"/>
    </source>
</evidence>
<dbReference type="CDD" id="cd13153">
    <property type="entry name" value="KOW_GPKOW_B"/>
    <property type="match status" value="1"/>
</dbReference>
<evidence type="ECO:0000256" key="2">
    <source>
        <dbReference type="ARBA" id="ARBA00022737"/>
    </source>
</evidence>
<dbReference type="PANTHER" id="PTHR15818">
    <property type="entry name" value="G PATCH AND KOW-CONTAINING"/>
    <property type="match status" value="1"/>
</dbReference>
<dbReference type="InterPro" id="IPR041994">
    <property type="entry name" value="GPKOW_KOW2"/>
</dbReference>
<feature type="region of interest" description="Disordered" evidence="4">
    <location>
        <begin position="1"/>
        <end position="23"/>
    </location>
</feature>
<feature type="region of interest" description="Disordered" evidence="4">
    <location>
        <begin position="337"/>
        <end position="376"/>
    </location>
</feature>
<comment type="subcellular location">
    <subcellularLocation>
        <location evidence="1">Nucleus</location>
    </subcellularLocation>
</comment>
<accession>A0ABP1FQH0</accession>
<evidence type="ECO:0000256" key="4">
    <source>
        <dbReference type="SAM" id="MobiDB-lite"/>
    </source>
</evidence>
<dbReference type="InterPro" id="IPR045166">
    <property type="entry name" value="Spp2-like"/>
</dbReference>
<dbReference type="PROSITE" id="PS50174">
    <property type="entry name" value="G_PATCH"/>
    <property type="match status" value="1"/>
</dbReference>
<feature type="domain" description="G-patch" evidence="5">
    <location>
        <begin position="177"/>
        <end position="224"/>
    </location>
</feature>
<keyword evidence="3" id="KW-0539">Nucleus</keyword>
<dbReference type="Pfam" id="PF25088">
    <property type="entry name" value="GPKOW_C"/>
    <property type="match status" value="1"/>
</dbReference>
<evidence type="ECO:0000256" key="1">
    <source>
        <dbReference type="ARBA" id="ARBA00004123"/>
    </source>
</evidence>
<dbReference type="InterPro" id="IPR000467">
    <property type="entry name" value="G_patch_dom"/>
</dbReference>
<feature type="compositionally biased region" description="Basic residues" evidence="4">
    <location>
        <begin position="350"/>
        <end position="365"/>
    </location>
</feature>
<protein>
    <submittedName>
        <fullName evidence="6">G2383 protein</fullName>
    </submittedName>
</protein>
<comment type="caution">
    <text evidence="6">The sequence shown here is derived from an EMBL/GenBank/DDBJ whole genome shotgun (WGS) entry which is preliminary data.</text>
</comment>
<evidence type="ECO:0000313" key="6">
    <source>
        <dbReference type="EMBL" id="CAL5220378.1"/>
    </source>
</evidence>
<proteinExistence type="predicted"/>
<dbReference type="EMBL" id="CAXHTA020000003">
    <property type="protein sequence ID" value="CAL5220378.1"/>
    <property type="molecule type" value="Genomic_DNA"/>
</dbReference>
<organism evidence="6 7">
    <name type="scientific">Coccomyxa viridis</name>
    <dbReference type="NCBI Taxonomy" id="1274662"/>
    <lineage>
        <taxon>Eukaryota</taxon>
        <taxon>Viridiplantae</taxon>
        <taxon>Chlorophyta</taxon>
        <taxon>core chlorophytes</taxon>
        <taxon>Trebouxiophyceae</taxon>
        <taxon>Trebouxiophyceae incertae sedis</taxon>
        <taxon>Coccomyxaceae</taxon>
        <taxon>Coccomyxa</taxon>
    </lineage>
</organism>
<dbReference type="Gene3D" id="2.30.30.140">
    <property type="match status" value="1"/>
</dbReference>
<gene>
    <name evidence="6" type="primary">g2383</name>
    <name evidence="6" type="ORF">VP750_LOCUS2037</name>
</gene>